<name>A0A0W8E9K0_9ZZZZ</name>
<proteinExistence type="predicted"/>
<sequence length="42" mass="4854">MDQNIFSRIRREDLKLVRKTNARGAAVKSSPGYSFTNQQKQI</sequence>
<dbReference type="EMBL" id="LNQE01001820">
    <property type="protein sequence ID" value="KUG05316.1"/>
    <property type="molecule type" value="Genomic_DNA"/>
</dbReference>
<organism evidence="1">
    <name type="scientific">hydrocarbon metagenome</name>
    <dbReference type="NCBI Taxonomy" id="938273"/>
    <lineage>
        <taxon>unclassified sequences</taxon>
        <taxon>metagenomes</taxon>
        <taxon>ecological metagenomes</taxon>
    </lineage>
</organism>
<protein>
    <submittedName>
        <fullName evidence="1">Uncharacterized protein</fullName>
    </submittedName>
</protein>
<reference evidence="1" key="1">
    <citation type="journal article" date="2015" name="Proc. Natl. Acad. Sci. U.S.A.">
        <title>Networks of energetic and metabolic interactions define dynamics in microbial communities.</title>
        <authorList>
            <person name="Embree M."/>
            <person name="Liu J.K."/>
            <person name="Al-Bassam M.M."/>
            <person name="Zengler K."/>
        </authorList>
    </citation>
    <scope>NUCLEOTIDE SEQUENCE</scope>
</reference>
<gene>
    <name evidence="1" type="ORF">ASZ90_017257</name>
</gene>
<evidence type="ECO:0000313" key="1">
    <source>
        <dbReference type="EMBL" id="KUG05316.1"/>
    </source>
</evidence>
<comment type="caution">
    <text evidence="1">The sequence shown here is derived from an EMBL/GenBank/DDBJ whole genome shotgun (WGS) entry which is preliminary data.</text>
</comment>
<accession>A0A0W8E9K0</accession>
<dbReference type="AlphaFoldDB" id="A0A0W8E9K0"/>